<dbReference type="AlphaFoldDB" id="A0AAQ2ESF7"/>
<dbReference type="RefSeq" id="WP_045964479.1">
    <property type="nucleotide sequence ID" value="NZ_JXXW01000034.1"/>
</dbReference>
<name>A0AAQ2ESF7_PSEO7</name>
<keyword evidence="1" id="KW-0255">Endonuclease</keyword>
<dbReference type="Proteomes" id="UP000305423">
    <property type="component" value="Unassembled WGS sequence"/>
</dbReference>
<sequence>MQKQGLANKVTIFEYGYLSADAGVKKPIKEITQSAFNYLEKLCLCDELESRFMQLRSKNANKVIQVQNYVGVLLTPCGTQIEVLPKTVKSDLSSAAMENEARASLLMMLKTLKSFRHLKTETAHLANNKMPLLEVFISQFLASVNSLIKQGLRSDYVTHEDNLHFLKGKLLVKQQLQKNFINKHQFYTEFDEYSTNRAENRLLHSALRKVLSYSQSIANQQLAQELCFAFEDVPCSKNILYDFESVNLSRGMQYYSTPLHWTKLILTGLSPQTMEGQSQATSLLFPMEAVFESYVADYLSRHLPSGYSLKSQTQSKTLVTHDDQGWFRLKPDLAFSKRDKLVCILDTKWKLLDQSKKNGSDKYGLSQSDFYQMFAYGHKYLEGKGTLVLIYPKHGDDRTGFTKVIEEPFKLDEELELCVVPFDLDKSIENRIDLDFIFNQIEVLCNRA</sequence>
<dbReference type="PANTHER" id="PTHR38733">
    <property type="entry name" value="PROTEIN MCRC"/>
    <property type="match status" value="1"/>
</dbReference>
<evidence type="ECO:0000313" key="1">
    <source>
        <dbReference type="EMBL" id="TMN72305.1"/>
    </source>
</evidence>
<comment type="caution">
    <text evidence="1">The sequence shown here is derived from an EMBL/GenBank/DDBJ whole genome shotgun (WGS) entry which is preliminary data.</text>
</comment>
<accession>A0AAQ2ESF7</accession>
<reference evidence="1 2" key="1">
    <citation type="submission" date="2017-12" db="EMBL/GenBank/DDBJ databases">
        <authorList>
            <person name="Paulsen S."/>
            <person name="Gram L.K."/>
        </authorList>
    </citation>
    <scope>NUCLEOTIDE SEQUENCE [LARGE SCALE GENOMIC DNA]</scope>
    <source>
        <strain evidence="1 2">S1607</strain>
    </source>
</reference>
<keyword evidence="1" id="KW-0378">Hydrolase</keyword>
<dbReference type="Pfam" id="PF10117">
    <property type="entry name" value="McrBC"/>
    <property type="match status" value="1"/>
</dbReference>
<gene>
    <name evidence="1" type="ORF">CWB74_22925</name>
</gene>
<keyword evidence="1" id="KW-0540">Nuclease</keyword>
<dbReference type="PANTHER" id="PTHR38733:SF1">
    <property type="entry name" value="TYPE IV METHYL-DIRECTED RESTRICTION ENZYME ECOKMCRBC"/>
    <property type="match status" value="1"/>
</dbReference>
<dbReference type="GO" id="GO:0004519">
    <property type="term" value="F:endonuclease activity"/>
    <property type="evidence" value="ECO:0007669"/>
    <property type="project" value="UniProtKB-KW"/>
</dbReference>
<organism evidence="1 2">
    <name type="scientific">Pseudoalteromonas piscicida</name>
    <dbReference type="NCBI Taxonomy" id="43662"/>
    <lineage>
        <taxon>Bacteria</taxon>
        <taxon>Pseudomonadati</taxon>
        <taxon>Pseudomonadota</taxon>
        <taxon>Gammaproteobacteria</taxon>
        <taxon>Alteromonadales</taxon>
        <taxon>Pseudoalteromonadaceae</taxon>
        <taxon>Pseudoalteromonas</taxon>
    </lineage>
</organism>
<reference evidence="2" key="2">
    <citation type="submission" date="2019-06" db="EMBL/GenBank/DDBJ databases">
        <title>Co-occurence of chitin degradation, pigmentation and bioactivity in marine Pseudoalteromonas.</title>
        <authorList>
            <person name="Sonnenschein E.C."/>
            <person name="Bech P.K."/>
        </authorList>
    </citation>
    <scope>NUCLEOTIDE SEQUENCE [LARGE SCALE GENOMIC DNA]</scope>
    <source>
        <strain evidence="2">S1607</strain>
    </source>
</reference>
<proteinExistence type="predicted"/>
<protein>
    <submittedName>
        <fullName evidence="1">Restriction endonuclease</fullName>
    </submittedName>
</protein>
<dbReference type="EMBL" id="PNEL01000097">
    <property type="protein sequence ID" value="TMN72305.1"/>
    <property type="molecule type" value="Genomic_DNA"/>
</dbReference>
<dbReference type="InterPro" id="IPR019292">
    <property type="entry name" value="McrC"/>
</dbReference>
<evidence type="ECO:0000313" key="2">
    <source>
        <dbReference type="Proteomes" id="UP000305423"/>
    </source>
</evidence>